<comment type="catalytic activity">
    <reaction evidence="1 11 13">
        <text>Release of N-terminal proline from a peptide.</text>
        <dbReference type="EC" id="3.4.11.5"/>
    </reaction>
</comment>
<keyword evidence="8 11" id="KW-0645">Protease</keyword>
<dbReference type="Gene3D" id="3.40.50.1820">
    <property type="entry name" value="alpha/beta hydrolase"/>
    <property type="match status" value="1"/>
</dbReference>
<dbReference type="InterPro" id="IPR000073">
    <property type="entry name" value="AB_hydrolase_1"/>
</dbReference>
<dbReference type="eggNOG" id="COG0596">
    <property type="taxonomic scope" value="Bacteria"/>
</dbReference>
<dbReference type="InterPro" id="IPR002410">
    <property type="entry name" value="Peptidase_S33"/>
</dbReference>
<dbReference type="GO" id="GO:0004177">
    <property type="term" value="F:aminopeptidase activity"/>
    <property type="evidence" value="ECO:0007669"/>
    <property type="project" value="UniProtKB-UniRule"/>
</dbReference>
<dbReference type="STRING" id="1177179.A11A3_01530"/>
<reference evidence="15 16" key="1">
    <citation type="journal article" date="2012" name="J. Bacteriol.">
        <title>Genome Sequence of the Alkane-Degrading Bacterium Alcanivorax hongdengensis Type Strain A-11-3.</title>
        <authorList>
            <person name="Lai Q."/>
            <person name="Shao Z."/>
        </authorList>
    </citation>
    <scope>NUCLEOTIDE SEQUENCE [LARGE SCALE GENOMIC DNA]</scope>
    <source>
        <strain evidence="15 16">A-11-3</strain>
    </source>
</reference>
<evidence type="ECO:0000256" key="3">
    <source>
        <dbReference type="ARBA" id="ARBA00010088"/>
    </source>
</evidence>
<protein>
    <recommendedName>
        <fullName evidence="5 11">Proline iminopeptidase</fullName>
        <shortName evidence="11">PIP</shortName>
        <ecNumber evidence="4 11">3.4.11.5</ecNumber>
    </recommendedName>
    <alternativeName>
        <fullName evidence="10 11">Prolyl aminopeptidase</fullName>
    </alternativeName>
</protein>
<dbReference type="PANTHER" id="PTHR43722">
    <property type="entry name" value="PROLINE IMINOPEPTIDASE"/>
    <property type="match status" value="1"/>
</dbReference>
<evidence type="ECO:0000256" key="10">
    <source>
        <dbReference type="ARBA" id="ARBA00029605"/>
    </source>
</evidence>
<evidence type="ECO:0000256" key="13">
    <source>
        <dbReference type="RuleBase" id="RU003421"/>
    </source>
</evidence>
<name>L0WHD2_9GAMM</name>
<keyword evidence="6 11" id="KW-0031">Aminopeptidase</keyword>
<evidence type="ECO:0000256" key="4">
    <source>
        <dbReference type="ARBA" id="ARBA00012568"/>
    </source>
</evidence>
<dbReference type="Proteomes" id="UP000010164">
    <property type="component" value="Unassembled WGS sequence"/>
</dbReference>
<evidence type="ECO:0000256" key="11">
    <source>
        <dbReference type="PIRNR" id="PIRNR006431"/>
    </source>
</evidence>
<organism evidence="15 16">
    <name type="scientific">Alcanivorax hongdengensis A-11-3</name>
    <dbReference type="NCBI Taxonomy" id="1177179"/>
    <lineage>
        <taxon>Bacteria</taxon>
        <taxon>Pseudomonadati</taxon>
        <taxon>Pseudomonadota</taxon>
        <taxon>Gammaproteobacteria</taxon>
        <taxon>Oceanospirillales</taxon>
        <taxon>Alcanivoracaceae</taxon>
        <taxon>Alcanivorax</taxon>
    </lineage>
</organism>
<evidence type="ECO:0000256" key="8">
    <source>
        <dbReference type="ARBA" id="ARBA00022670"/>
    </source>
</evidence>
<dbReference type="PANTHER" id="PTHR43722:SF1">
    <property type="entry name" value="PROLINE IMINOPEPTIDASE"/>
    <property type="match status" value="1"/>
</dbReference>
<dbReference type="SUPFAM" id="SSF53474">
    <property type="entry name" value="alpha/beta-Hydrolases"/>
    <property type="match status" value="1"/>
</dbReference>
<comment type="similarity">
    <text evidence="3 11 13">Belongs to the peptidase S33 family.</text>
</comment>
<dbReference type="GO" id="GO:0005737">
    <property type="term" value="C:cytoplasm"/>
    <property type="evidence" value="ECO:0007669"/>
    <property type="project" value="UniProtKB-SubCell"/>
</dbReference>
<keyword evidence="16" id="KW-1185">Reference proteome</keyword>
<dbReference type="AlphaFoldDB" id="L0WHD2"/>
<keyword evidence="7 11" id="KW-0963">Cytoplasm</keyword>
<keyword evidence="9 11" id="KW-0378">Hydrolase</keyword>
<dbReference type="OrthoDB" id="9796770at2"/>
<dbReference type="NCBIfam" id="TIGR01249">
    <property type="entry name" value="pro_imino_pep_1"/>
    <property type="match status" value="1"/>
</dbReference>
<evidence type="ECO:0000313" key="16">
    <source>
        <dbReference type="Proteomes" id="UP000010164"/>
    </source>
</evidence>
<dbReference type="EC" id="3.4.11.5" evidence="4 11"/>
<evidence type="ECO:0000256" key="2">
    <source>
        <dbReference type="ARBA" id="ARBA00004496"/>
    </source>
</evidence>
<feature type="domain" description="AB hydrolase-1" evidence="14">
    <location>
        <begin position="35"/>
        <end position="285"/>
    </location>
</feature>
<evidence type="ECO:0000256" key="6">
    <source>
        <dbReference type="ARBA" id="ARBA00022438"/>
    </source>
</evidence>
<evidence type="ECO:0000256" key="7">
    <source>
        <dbReference type="ARBA" id="ARBA00022490"/>
    </source>
</evidence>
<dbReference type="RefSeq" id="WP_008927497.1">
    <property type="nucleotide sequence ID" value="NZ_AMRJ01000001.1"/>
</dbReference>
<gene>
    <name evidence="15" type="ORF">A11A3_01530</name>
</gene>
<sequence length="307" mass="33787">MALFAPLDCRHHFFLPVGQGHTLYVEESGNPDGIPVVVLHGGPGGGCSPFLRRFFDPQRFRIILYDQRGAGKSLPLASTDHNSTDRLCQDLETLREHLGLSRWMLFGGSWGSTLALAYGKAFPGRVTAMVLRGVFLCRPRDLDWLYGEQGAARLFPEAWQALLAHCPPGPGTVLERYHRALIGEQARDYARPWCNWESTLALMNLAAPGAAEDGELCMARQEAHYFIHGGFLDRPLLDGCEALTMPVEIIHGSRDYVCPPEQAWALHRVLPNSRLQWVDNGGHSSADPAIAEALVAAVARIATGLRS</sequence>
<dbReference type="PRINTS" id="PR00793">
    <property type="entry name" value="PROAMNOPTASE"/>
</dbReference>
<comment type="subcellular location">
    <subcellularLocation>
        <location evidence="2 11">Cytoplasm</location>
    </subcellularLocation>
</comment>
<dbReference type="GO" id="GO:0006508">
    <property type="term" value="P:proteolysis"/>
    <property type="evidence" value="ECO:0007669"/>
    <property type="project" value="UniProtKB-KW"/>
</dbReference>
<feature type="active site" description="Nucleophile" evidence="12">
    <location>
        <position position="109"/>
    </location>
</feature>
<evidence type="ECO:0000259" key="14">
    <source>
        <dbReference type="Pfam" id="PF00561"/>
    </source>
</evidence>
<evidence type="ECO:0000256" key="9">
    <source>
        <dbReference type="ARBA" id="ARBA00022801"/>
    </source>
</evidence>
<comment type="caution">
    <text evidence="15">The sequence shown here is derived from an EMBL/GenBank/DDBJ whole genome shotgun (WGS) entry which is preliminary data.</text>
</comment>
<dbReference type="Pfam" id="PF00561">
    <property type="entry name" value="Abhydrolase_1"/>
    <property type="match status" value="1"/>
</dbReference>
<accession>L0WHD2</accession>
<dbReference type="InterPro" id="IPR029058">
    <property type="entry name" value="AB_hydrolase_fold"/>
</dbReference>
<dbReference type="PATRIC" id="fig|1177179.3.peg.299"/>
<evidence type="ECO:0000256" key="12">
    <source>
        <dbReference type="PIRSR" id="PIRSR006431-1"/>
    </source>
</evidence>
<evidence type="ECO:0000313" key="15">
    <source>
        <dbReference type="EMBL" id="EKF76134.1"/>
    </source>
</evidence>
<feature type="active site" evidence="12">
    <location>
        <position position="255"/>
    </location>
</feature>
<evidence type="ECO:0000256" key="1">
    <source>
        <dbReference type="ARBA" id="ARBA00001585"/>
    </source>
</evidence>
<dbReference type="EMBL" id="AMRJ01000001">
    <property type="protein sequence ID" value="EKF76134.1"/>
    <property type="molecule type" value="Genomic_DNA"/>
</dbReference>
<dbReference type="InterPro" id="IPR005944">
    <property type="entry name" value="Pro_iminopeptidase"/>
</dbReference>
<proteinExistence type="inferred from homology"/>
<evidence type="ECO:0000256" key="5">
    <source>
        <dbReference type="ARBA" id="ARBA00021843"/>
    </source>
</evidence>
<dbReference type="PIRSF" id="PIRSF006431">
    <property type="entry name" value="Pept_S33"/>
    <property type="match status" value="1"/>
</dbReference>
<feature type="active site" description="Proton donor" evidence="12">
    <location>
        <position position="283"/>
    </location>
</feature>